<comment type="subunit">
    <text evidence="2">Homohexamer.</text>
</comment>
<feature type="binding site" evidence="6">
    <location>
        <position position="65"/>
    </location>
    <ligand>
        <name>a divalent metal cation</name>
        <dbReference type="ChEBI" id="CHEBI:60240"/>
        <label>1</label>
    </ligand>
</feature>
<dbReference type="KEGG" id="ttz:FHG85_04060"/>
<reference evidence="7 8" key="1">
    <citation type="submission" date="2019-07" db="EMBL/GenBank/DDBJ databases">
        <title>Thalassofilum flectens gen. nov., sp. nov., a novel moderate thermophilic anaerobe from a shallow sea hot spring in Kunashir Island (Russia), representing a new family in the order Bacteroidales, and proposal of Thalassofilacea fam. nov.</title>
        <authorList>
            <person name="Kochetkova T.V."/>
            <person name="Podosokorskaya O.A."/>
            <person name="Novikov A."/>
            <person name="Elcheninov A.G."/>
            <person name="Toshchakov S.V."/>
            <person name="Kublanov I.V."/>
        </authorList>
    </citation>
    <scope>NUCLEOTIDE SEQUENCE [LARGE SCALE GENOMIC DNA]</scope>
    <source>
        <strain evidence="7 8">38-H</strain>
    </source>
</reference>
<evidence type="ECO:0000313" key="7">
    <source>
        <dbReference type="EMBL" id="QKG79475.1"/>
    </source>
</evidence>
<dbReference type="InterPro" id="IPR036069">
    <property type="entry name" value="DUF34/NIF3_sf"/>
</dbReference>
<gene>
    <name evidence="7" type="ORF">FHG85_04060</name>
</gene>
<dbReference type="InterPro" id="IPR002678">
    <property type="entry name" value="DUF34/NIF3"/>
</dbReference>
<feature type="binding site" evidence="6">
    <location>
        <position position="103"/>
    </location>
    <ligand>
        <name>a divalent metal cation</name>
        <dbReference type="ChEBI" id="CHEBI:60240"/>
        <label>1</label>
    </ligand>
</feature>
<dbReference type="AlphaFoldDB" id="A0A7D3XKF5"/>
<dbReference type="Proteomes" id="UP000500961">
    <property type="component" value="Chromosome"/>
</dbReference>
<dbReference type="GO" id="GO:0046872">
    <property type="term" value="F:metal ion binding"/>
    <property type="evidence" value="ECO:0007669"/>
    <property type="project" value="UniProtKB-UniRule"/>
</dbReference>
<dbReference type="PIRSF" id="PIRSF037489">
    <property type="entry name" value="UCP037489_NIF3_YqfO"/>
    <property type="match status" value="1"/>
</dbReference>
<feature type="binding site" evidence="6">
    <location>
        <position position="64"/>
    </location>
    <ligand>
        <name>a divalent metal cation</name>
        <dbReference type="ChEBI" id="CHEBI:60240"/>
        <label>2</label>
    </ligand>
</feature>
<evidence type="ECO:0000256" key="2">
    <source>
        <dbReference type="ARBA" id="ARBA00011643"/>
    </source>
</evidence>
<evidence type="ECO:0000256" key="5">
    <source>
        <dbReference type="PIRNR" id="PIRNR037489"/>
    </source>
</evidence>
<dbReference type="EMBL" id="CP041345">
    <property type="protein sequence ID" value="QKG79475.1"/>
    <property type="molecule type" value="Genomic_DNA"/>
</dbReference>
<evidence type="ECO:0000313" key="8">
    <source>
        <dbReference type="Proteomes" id="UP000500961"/>
    </source>
</evidence>
<dbReference type="Pfam" id="PF01784">
    <property type="entry name" value="DUF34_NIF3"/>
    <property type="match status" value="1"/>
</dbReference>
<feature type="binding site" evidence="6">
    <location>
        <position position="327"/>
    </location>
    <ligand>
        <name>a divalent metal cation</name>
        <dbReference type="ChEBI" id="CHEBI:60240"/>
        <label>1</label>
    </ligand>
</feature>
<comment type="similarity">
    <text evidence="1 5">Belongs to the GTP cyclohydrolase I type 2/NIF3 family.</text>
</comment>
<organism evidence="7 8">
    <name type="scientific">Tenuifilum thalassicum</name>
    <dbReference type="NCBI Taxonomy" id="2590900"/>
    <lineage>
        <taxon>Bacteria</taxon>
        <taxon>Pseudomonadati</taxon>
        <taxon>Bacteroidota</taxon>
        <taxon>Bacteroidia</taxon>
        <taxon>Bacteroidales</taxon>
        <taxon>Tenuifilaceae</taxon>
        <taxon>Tenuifilum</taxon>
    </lineage>
</organism>
<dbReference type="PANTHER" id="PTHR13799">
    <property type="entry name" value="NGG1 INTERACTING FACTOR 3"/>
    <property type="match status" value="1"/>
</dbReference>
<evidence type="ECO:0000256" key="3">
    <source>
        <dbReference type="ARBA" id="ARBA00022112"/>
    </source>
</evidence>
<proteinExistence type="inferred from homology"/>
<name>A0A7D3XKF5_9BACT</name>
<dbReference type="PANTHER" id="PTHR13799:SF14">
    <property type="entry name" value="GTP CYCLOHYDROLASE 1 TYPE 2 HOMOLOG"/>
    <property type="match status" value="1"/>
</dbReference>
<evidence type="ECO:0000256" key="1">
    <source>
        <dbReference type="ARBA" id="ARBA00006964"/>
    </source>
</evidence>
<dbReference type="Gene3D" id="3.30.70.120">
    <property type="match status" value="1"/>
</dbReference>
<keyword evidence="4 5" id="KW-0479">Metal-binding</keyword>
<dbReference type="FunFam" id="3.30.70.120:FF:000006">
    <property type="entry name" value="GTP cyclohydrolase 1 type 2 homolog"/>
    <property type="match status" value="1"/>
</dbReference>
<keyword evidence="8" id="KW-1185">Reference proteome</keyword>
<dbReference type="InterPro" id="IPR015867">
    <property type="entry name" value="N-reg_PII/ATP_PRibTrfase_C"/>
</dbReference>
<accession>A0A7D3XKF5</accession>
<dbReference type="FunFam" id="3.40.1390.30:FF:000001">
    <property type="entry name" value="GTP cyclohydrolase 1 type 2"/>
    <property type="match status" value="1"/>
</dbReference>
<dbReference type="InterPro" id="IPR017221">
    <property type="entry name" value="DUF34/NIF3_bac"/>
</dbReference>
<dbReference type="GO" id="GO:0005737">
    <property type="term" value="C:cytoplasm"/>
    <property type="evidence" value="ECO:0007669"/>
    <property type="project" value="TreeGrafter"/>
</dbReference>
<dbReference type="Gene3D" id="3.40.1390.30">
    <property type="entry name" value="NIF3 (NGG1p interacting factor 3)-like"/>
    <property type="match status" value="1"/>
</dbReference>
<evidence type="ECO:0000256" key="4">
    <source>
        <dbReference type="ARBA" id="ARBA00022723"/>
    </source>
</evidence>
<evidence type="ECO:0000256" key="6">
    <source>
        <dbReference type="PIRSR" id="PIRSR602678-1"/>
    </source>
</evidence>
<sequence>MKIGDIVSILEGFAPLALQEDYDNSGLIVGSKDSEVDKILLSIDVTPEVVREAISKGANLIIAHHPIVFRGLKRFNGSNYVERVVLDAIKNDIAIYASHTNIDSVEGGVSYRIAQRLGLEDVKILRPINGNLVKLVTFVPNDFAQKVRDAIFSAGAGVIGNYDSCSYNVNGFGSFRANETANPFVGQKGEIHFEPEVRVETIVPRHLLKNCISAMLNAHPYEEVAYDVYPIELPYPKAGLGAVGVLPKPVEFDKFLLQVKQKFNAKCVRFTNPVSDSVSKVAICGGSGIELLRDAIASGAQVFITADVKYHQFFDAENRISIVDIGHFESEQFTVDIFYDLLTKKLSNFAILKSEVNTNPINYI</sequence>
<dbReference type="RefSeq" id="WP_173073245.1">
    <property type="nucleotide sequence ID" value="NZ_CP041345.1"/>
</dbReference>
<dbReference type="NCBIfam" id="TIGR00486">
    <property type="entry name" value="YbgI_SA1388"/>
    <property type="match status" value="1"/>
</dbReference>
<feature type="binding site" evidence="6">
    <location>
        <position position="331"/>
    </location>
    <ligand>
        <name>a divalent metal cation</name>
        <dbReference type="ChEBI" id="CHEBI:60240"/>
        <label>1</label>
    </ligand>
</feature>
<protein>
    <recommendedName>
        <fullName evidence="3 5">GTP cyclohydrolase 1 type 2 homolog</fullName>
    </recommendedName>
</protein>
<dbReference type="SUPFAM" id="SSF102705">
    <property type="entry name" value="NIF3 (NGG1p interacting factor 3)-like"/>
    <property type="match status" value="1"/>
</dbReference>